<keyword evidence="7" id="KW-0067">ATP-binding</keyword>
<evidence type="ECO:0008006" key="16">
    <source>
        <dbReference type="Google" id="ProtNLM"/>
    </source>
</evidence>
<evidence type="ECO:0000259" key="13">
    <source>
        <dbReference type="PROSITE" id="PS50929"/>
    </source>
</evidence>
<proteinExistence type="inferred from homology"/>
<dbReference type="GO" id="GO:0005886">
    <property type="term" value="C:plasma membrane"/>
    <property type="evidence" value="ECO:0007669"/>
    <property type="project" value="TreeGrafter"/>
</dbReference>
<dbReference type="InterPro" id="IPR036640">
    <property type="entry name" value="ABC1_TM_sf"/>
</dbReference>
<comment type="subcellular location">
    <subcellularLocation>
        <location evidence="1">Endomembrane system</location>
        <topology evidence="1">Multi-pass membrane protein</topology>
    </subcellularLocation>
</comment>
<evidence type="ECO:0000256" key="3">
    <source>
        <dbReference type="ARBA" id="ARBA00022448"/>
    </source>
</evidence>
<reference evidence="14 15" key="1">
    <citation type="journal article" date="2020" name="Nature">
        <title>Six reference-quality genomes reveal evolution of bat adaptations.</title>
        <authorList>
            <person name="Jebb D."/>
            <person name="Huang Z."/>
            <person name="Pippel M."/>
            <person name="Hughes G.M."/>
            <person name="Lavrichenko K."/>
            <person name="Devanna P."/>
            <person name="Winkler S."/>
            <person name="Jermiin L.S."/>
            <person name="Skirmuntt E.C."/>
            <person name="Katzourakis A."/>
            <person name="Burkitt-Gray L."/>
            <person name="Ray D.A."/>
            <person name="Sullivan K.A.M."/>
            <person name="Roscito J.G."/>
            <person name="Kirilenko B.M."/>
            <person name="Davalos L.M."/>
            <person name="Corthals A.P."/>
            <person name="Power M.L."/>
            <person name="Jones G."/>
            <person name="Ransome R.D."/>
            <person name="Dechmann D.K.N."/>
            <person name="Locatelli A.G."/>
            <person name="Puechmaille S.J."/>
            <person name="Fedrigo O."/>
            <person name="Jarvis E.D."/>
            <person name="Hiller M."/>
            <person name="Vernes S.C."/>
            <person name="Myers E.W."/>
            <person name="Teeling E.C."/>
        </authorList>
    </citation>
    <scope>NUCLEOTIDE SEQUENCE [LARGE SCALE GENOMIC DNA]</scope>
    <source>
        <strain evidence="14">MPipKuh1</strain>
        <tissue evidence="14">Flight muscle</tissue>
    </source>
</reference>
<dbReference type="PROSITE" id="PS50929">
    <property type="entry name" value="ABC_TM1F"/>
    <property type="match status" value="1"/>
</dbReference>
<dbReference type="InterPro" id="IPR003593">
    <property type="entry name" value="AAA+_ATPase"/>
</dbReference>
<dbReference type="InterPro" id="IPR003439">
    <property type="entry name" value="ABC_transporter-like_ATP-bd"/>
</dbReference>
<keyword evidence="9 11" id="KW-0472">Membrane</keyword>
<feature type="domain" description="ABC transmembrane type-1" evidence="13">
    <location>
        <begin position="1"/>
        <end position="114"/>
    </location>
</feature>
<name>A0A7J7UZ95_PIPKU</name>
<keyword evidence="15" id="KW-1185">Reference proteome</keyword>
<dbReference type="SUPFAM" id="SSF52540">
    <property type="entry name" value="P-loop containing nucleoside triphosphate hydrolases"/>
    <property type="match status" value="1"/>
</dbReference>
<organism evidence="14 15">
    <name type="scientific">Pipistrellus kuhlii</name>
    <name type="common">Kuhl's pipistrelle</name>
    <dbReference type="NCBI Taxonomy" id="59472"/>
    <lineage>
        <taxon>Eukaryota</taxon>
        <taxon>Metazoa</taxon>
        <taxon>Chordata</taxon>
        <taxon>Craniata</taxon>
        <taxon>Vertebrata</taxon>
        <taxon>Euteleostomi</taxon>
        <taxon>Mammalia</taxon>
        <taxon>Eutheria</taxon>
        <taxon>Laurasiatheria</taxon>
        <taxon>Chiroptera</taxon>
        <taxon>Yangochiroptera</taxon>
        <taxon>Vespertilionidae</taxon>
        <taxon>Pipistrellus</taxon>
    </lineage>
</organism>
<dbReference type="GO" id="GO:0140359">
    <property type="term" value="F:ABC-type transporter activity"/>
    <property type="evidence" value="ECO:0007669"/>
    <property type="project" value="InterPro"/>
</dbReference>
<dbReference type="GO" id="GO:0015216">
    <property type="term" value="F:purine nucleotide transmembrane transporter activity"/>
    <property type="evidence" value="ECO:0007669"/>
    <property type="project" value="TreeGrafter"/>
</dbReference>
<evidence type="ECO:0000256" key="9">
    <source>
        <dbReference type="ARBA" id="ARBA00023136"/>
    </source>
</evidence>
<dbReference type="GO" id="GO:0008514">
    <property type="term" value="F:organic anion transmembrane transporter activity"/>
    <property type="evidence" value="ECO:0007669"/>
    <property type="project" value="TreeGrafter"/>
</dbReference>
<protein>
    <recommendedName>
        <fullName evidence="16">ATP binding cassette subfamily C member 11</fullName>
    </recommendedName>
</protein>
<accession>A0A7J7UZ95</accession>
<evidence type="ECO:0000256" key="11">
    <source>
        <dbReference type="SAM" id="Phobius"/>
    </source>
</evidence>
<dbReference type="AlphaFoldDB" id="A0A7J7UZ95"/>
<dbReference type="FunFam" id="3.40.50.300:FF:000074">
    <property type="entry name" value="Multidrug resistance-associated protein 5 isoform 1"/>
    <property type="match status" value="1"/>
</dbReference>
<dbReference type="PROSITE" id="PS00211">
    <property type="entry name" value="ABC_TRANSPORTER_1"/>
    <property type="match status" value="1"/>
</dbReference>
<evidence type="ECO:0000256" key="7">
    <source>
        <dbReference type="ARBA" id="ARBA00022840"/>
    </source>
</evidence>
<dbReference type="PANTHER" id="PTHR24223:SF168">
    <property type="entry name" value="ATP-BINDING CASSETTE SUB-FAMILY C MEMBER 11"/>
    <property type="match status" value="1"/>
</dbReference>
<dbReference type="InterPro" id="IPR017871">
    <property type="entry name" value="ABC_transporter-like_CS"/>
</dbReference>
<evidence type="ECO:0000256" key="5">
    <source>
        <dbReference type="ARBA" id="ARBA00022737"/>
    </source>
</evidence>
<evidence type="ECO:0000256" key="6">
    <source>
        <dbReference type="ARBA" id="ARBA00022741"/>
    </source>
</evidence>
<feature type="transmembrane region" description="Helical" evidence="11">
    <location>
        <begin position="65"/>
        <end position="85"/>
    </location>
</feature>
<dbReference type="GO" id="GO:0016887">
    <property type="term" value="F:ATP hydrolysis activity"/>
    <property type="evidence" value="ECO:0007669"/>
    <property type="project" value="InterPro"/>
</dbReference>
<keyword evidence="3" id="KW-0813">Transport</keyword>
<keyword evidence="8 11" id="KW-1133">Transmembrane helix</keyword>
<dbReference type="SMART" id="SM00382">
    <property type="entry name" value="AAA"/>
    <property type="match status" value="1"/>
</dbReference>
<feature type="region of interest" description="Disordered" evidence="10">
    <location>
        <begin position="135"/>
        <end position="162"/>
    </location>
</feature>
<dbReference type="Gene3D" id="3.40.50.300">
    <property type="entry name" value="P-loop containing nucleotide triphosphate hydrolases"/>
    <property type="match status" value="1"/>
</dbReference>
<gene>
    <name evidence="14" type="ORF">mPipKuh1_000048</name>
</gene>
<keyword evidence="4 11" id="KW-0812">Transmembrane</keyword>
<dbReference type="CDD" id="cd03244">
    <property type="entry name" value="ABCC_MRP_domain2"/>
    <property type="match status" value="1"/>
</dbReference>
<dbReference type="Proteomes" id="UP000558488">
    <property type="component" value="Unassembled WGS sequence"/>
</dbReference>
<dbReference type="Gene3D" id="1.20.1560.10">
    <property type="entry name" value="ABC transporter type 1, transmembrane domain"/>
    <property type="match status" value="1"/>
</dbReference>
<dbReference type="GO" id="GO:0012505">
    <property type="term" value="C:endomembrane system"/>
    <property type="evidence" value="ECO:0007669"/>
    <property type="project" value="UniProtKB-SubCell"/>
</dbReference>
<keyword evidence="6" id="KW-0547">Nucleotide-binding</keyword>
<comment type="similarity">
    <text evidence="2">Belongs to the ABC transporter superfamily. ABCC family. Conjugate transporter (TC 3.A.1.208) subfamily.</text>
</comment>
<evidence type="ECO:0000256" key="2">
    <source>
        <dbReference type="ARBA" id="ARBA00009726"/>
    </source>
</evidence>
<evidence type="ECO:0000256" key="8">
    <source>
        <dbReference type="ARBA" id="ARBA00022989"/>
    </source>
</evidence>
<keyword evidence="5" id="KW-0677">Repeat</keyword>
<dbReference type="EMBL" id="JACAGB010000017">
    <property type="protein sequence ID" value="KAF6318132.1"/>
    <property type="molecule type" value="Genomic_DNA"/>
</dbReference>
<evidence type="ECO:0000256" key="10">
    <source>
        <dbReference type="SAM" id="MobiDB-lite"/>
    </source>
</evidence>
<evidence type="ECO:0000313" key="14">
    <source>
        <dbReference type="EMBL" id="KAF6318132.1"/>
    </source>
</evidence>
<evidence type="ECO:0000313" key="15">
    <source>
        <dbReference type="Proteomes" id="UP000558488"/>
    </source>
</evidence>
<dbReference type="Pfam" id="PF00005">
    <property type="entry name" value="ABC_tran"/>
    <property type="match status" value="1"/>
</dbReference>
<sequence length="432" mass="47765">MNVFKRLENYSRSPVFSHILTALRGLSSIHVYGKAEDFVRQFNRLNDKQTNYQLMYLSSTRWVSLRLELIVNLVTLAVALFIALGASSAPASYQALTISLILQLASTFQSMVRMGSESEAYFTAVERLLQYRKGGSFPSQKRQPAGSESEFGSEAGREPRLRTRSGWAQALEPGPPGTAAGRPAAWPQRGELCFQDYQMRYRHNTPVVLRGISLTIRGQEVVGIVGRTGSGKSSLGTALFRLAEPTAGRILIDGVDISGVSLEDLRSKLSVIPQDPVLFSGTIRLNLDPFGQHSDEEIWGALERTFLSRTVQKFPQRLQAEVEENGENFSVGERQLLCIARALLRNSKIVLIDEATASIDTEMETLIQRTIREAFRGCTVLIIAHRIPTVLACDRILVMDNGEVVEFDSPEALQQEPGSMFAALLRTATALG</sequence>
<dbReference type="SUPFAM" id="SSF90123">
    <property type="entry name" value="ABC transporter transmembrane region"/>
    <property type="match status" value="1"/>
</dbReference>
<evidence type="ECO:0000256" key="4">
    <source>
        <dbReference type="ARBA" id="ARBA00022692"/>
    </source>
</evidence>
<dbReference type="PROSITE" id="PS50893">
    <property type="entry name" value="ABC_TRANSPORTER_2"/>
    <property type="match status" value="1"/>
</dbReference>
<dbReference type="PANTHER" id="PTHR24223">
    <property type="entry name" value="ATP-BINDING CASSETTE SUB-FAMILY C"/>
    <property type="match status" value="1"/>
</dbReference>
<dbReference type="Pfam" id="PF00664">
    <property type="entry name" value="ABC_membrane"/>
    <property type="match status" value="1"/>
</dbReference>
<dbReference type="InterPro" id="IPR050173">
    <property type="entry name" value="ABC_transporter_C-like"/>
</dbReference>
<evidence type="ECO:0000256" key="1">
    <source>
        <dbReference type="ARBA" id="ARBA00004127"/>
    </source>
</evidence>
<dbReference type="InterPro" id="IPR027417">
    <property type="entry name" value="P-loop_NTPase"/>
</dbReference>
<evidence type="ECO:0000259" key="12">
    <source>
        <dbReference type="PROSITE" id="PS50893"/>
    </source>
</evidence>
<feature type="domain" description="ABC transporter" evidence="12">
    <location>
        <begin position="192"/>
        <end position="426"/>
    </location>
</feature>
<dbReference type="GO" id="GO:0005524">
    <property type="term" value="F:ATP binding"/>
    <property type="evidence" value="ECO:0007669"/>
    <property type="project" value="UniProtKB-KW"/>
</dbReference>
<dbReference type="InterPro" id="IPR011527">
    <property type="entry name" value="ABC1_TM_dom"/>
</dbReference>
<comment type="caution">
    <text evidence="14">The sequence shown here is derived from an EMBL/GenBank/DDBJ whole genome shotgun (WGS) entry which is preliminary data.</text>
</comment>